<evidence type="ECO:0000313" key="5">
    <source>
        <dbReference type="Proteomes" id="UP000694523"/>
    </source>
</evidence>
<evidence type="ECO:0000256" key="3">
    <source>
        <dbReference type="PROSITE-ProRule" id="PRU00023"/>
    </source>
</evidence>
<evidence type="ECO:0008006" key="6">
    <source>
        <dbReference type="Google" id="ProtNLM"/>
    </source>
</evidence>
<evidence type="ECO:0000256" key="2">
    <source>
        <dbReference type="ARBA" id="ARBA00023043"/>
    </source>
</evidence>
<dbReference type="SMART" id="SM00248">
    <property type="entry name" value="ANK"/>
    <property type="match status" value="2"/>
</dbReference>
<dbReference type="PANTHER" id="PTHR24171">
    <property type="entry name" value="ANKYRIN REPEAT DOMAIN-CONTAINING PROTEIN 39-RELATED"/>
    <property type="match status" value="1"/>
</dbReference>
<feature type="repeat" description="ANK" evidence="3">
    <location>
        <begin position="44"/>
        <end position="78"/>
    </location>
</feature>
<dbReference type="PRINTS" id="PR01415">
    <property type="entry name" value="ANKYRIN"/>
</dbReference>
<name>A0A8C6WZB2_9GOBI</name>
<dbReference type="Gene3D" id="1.25.40.20">
    <property type="entry name" value="Ankyrin repeat-containing domain"/>
    <property type="match status" value="1"/>
</dbReference>
<dbReference type="PROSITE" id="PS50297">
    <property type="entry name" value="ANK_REP_REGION"/>
    <property type="match status" value="2"/>
</dbReference>
<sequence>MTEHVDMEGWTGRTALRAAAWGGHEEIVHTLLEYGASVDRADGNGRTPLIAAAYMGHQETDVVELLLEAGADVDETAGPDGEVQFKELGWLL</sequence>
<keyword evidence="1" id="KW-0677">Repeat</keyword>
<dbReference type="InterPro" id="IPR036770">
    <property type="entry name" value="Ankyrin_rpt-contain_sf"/>
</dbReference>
<dbReference type="Proteomes" id="UP000694523">
    <property type="component" value="Unplaced"/>
</dbReference>
<feature type="repeat" description="ANK" evidence="3">
    <location>
        <begin position="11"/>
        <end position="43"/>
    </location>
</feature>
<proteinExistence type="predicted"/>
<accession>A0A8C6WZB2</accession>
<organism evidence="4 5">
    <name type="scientific">Neogobius melanostomus</name>
    <name type="common">round goby</name>
    <dbReference type="NCBI Taxonomy" id="47308"/>
    <lineage>
        <taxon>Eukaryota</taxon>
        <taxon>Metazoa</taxon>
        <taxon>Chordata</taxon>
        <taxon>Craniata</taxon>
        <taxon>Vertebrata</taxon>
        <taxon>Euteleostomi</taxon>
        <taxon>Actinopterygii</taxon>
        <taxon>Neopterygii</taxon>
        <taxon>Teleostei</taxon>
        <taxon>Neoteleostei</taxon>
        <taxon>Acanthomorphata</taxon>
        <taxon>Gobiaria</taxon>
        <taxon>Gobiiformes</taxon>
        <taxon>Gobioidei</taxon>
        <taxon>Gobiidae</taxon>
        <taxon>Benthophilinae</taxon>
        <taxon>Neogobiini</taxon>
        <taxon>Neogobius</taxon>
    </lineage>
</organism>
<dbReference type="SUPFAM" id="SSF48403">
    <property type="entry name" value="Ankyrin repeat"/>
    <property type="match status" value="1"/>
</dbReference>
<dbReference type="Pfam" id="PF12796">
    <property type="entry name" value="Ank_2"/>
    <property type="match status" value="1"/>
</dbReference>
<keyword evidence="5" id="KW-1185">Reference proteome</keyword>
<dbReference type="PANTHER" id="PTHR24171:SF9">
    <property type="entry name" value="ANKYRIN REPEAT DOMAIN-CONTAINING PROTEIN 39"/>
    <property type="match status" value="1"/>
</dbReference>
<reference evidence="4" key="2">
    <citation type="submission" date="2025-09" db="UniProtKB">
        <authorList>
            <consortium name="Ensembl"/>
        </authorList>
    </citation>
    <scope>IDENTIFICATION</scope>
</reference>
<protein>
    <recommendedName>
        <fullName evidence="6">Ankyrin repeat domain-containing protein</fullName>
    </recommendedName>
</protein>
<keyword evidence="2 3" id="KW-0040">ANK repeat</keyword>
<dbReference type="Ensembl" id="ENSNMLT00000047795.1">
    <property type="protein sequence ID" value="ENSNMLP00000043042.1"/>
    <property type="gene ID" value="ENSNMLG00000026185.1"/>
</dbReference>
<evidence type="ECO:0000313" key="4">
    <source>
        <dbReference type="Ensembl" id="ENSNMLP00000043042.1"/>
    </source>
</evidence>
<dbReference type="InterPro" id="IPR002110">
    <property type="entry name" value="Ankyrin_rpt"/>
</dbReference>
<dbReference type="PROSITE" id="PS50088">
    <property type="entry name" value="ANK_REPEAT"/>
    <property type="match status" value="2"/>
</dbReference>
<dbReference type="AlphaFoldDB" id="A0A8C6WZB2"/>
<evidence type="ECO:0000256" key="1">
    <source>
        <dbReference type="ARBA" id="ARBA00022737"/>
    </source>
</evidence>
<reference evidence="4" key="1">
    <citation type="submission" date="2025-08" db="UniProtKB">
        <authorList>
            <consortium name="Ensembl"/>
        </authorList>
    </citation>
    <scope>IDENTIFICATION</scope>
</reference>